<evidence type="ECO:0000313" key="2">
    <source>
        <dbReference type="EMBL" id="CAH3134632.1"/>
    </source>
</evidence>
<reference evidence="2 3" key="1">
    <citation type="submission" date="2022-05" db="EMBL/GenBank/DDBJ databases">
        <authorList>
            <consortium name="Genoscope - CEA"/>
            <person name="William W."/>
        </authorList>
    </citation>
    <scope>NUCLEOTIDE SEQUENCE [LARGE SCALE GENOMIC DNA]</scope>
</reference>
<gene>
    <name evidence="2" type="ORF">PLOB_00037461</name>
</gene>
<proteinExistence type="predicted"/>
<dbReference type="Gene3D" id="3.40.50.1460">
    <property type="match status" value="1"/>
</dbReference>
<dbReference type="Pfam" id="PF00656">
    <property type="entry name" value="Peptidase_C14"/>
    <property type="match status" value="1"/>
</dbReference>
<comment type="caution">
    <text evidence="2">The sequence shown here is derived from an EMBL/GenBank/DDBJ whole genome shotgun (WGS) entry which is preliminary data.</text>
</comment>
<sequence>MSHFAGSAIKQGPNVGRLDKWSEWNPTAKQPVWLLLSGACDPPEHIGISSRKGRGLRNGNFLVGITHDLVNMENTILEVNADHELFNTVRDLHMTKDTCMKHITEFFEECNNKGTKPMLYYSGHGETATGNWCFSDGTISIQEIFDMVPKGWCYPMIFSDACYSGHWANFCLKKSITGFNCLAACPEYSTALDTGEGGELTLFVTGKMQRPETEPMYSGGNRLEFPVTSEYNTVDYTDFIQGHITNIDNLVISQTCMMGNSLPFLHRQNSTVQGLPTNGE</sequence>
<dbReference type="InterPro" id="IPR011600">
    <property type="entry name" value="Pept_C14_caspase"/>
</dbReference>
<protein>
    <recommendedName>
        <fullName evidence="1">Peptidase C14 caspase domain-containing protein</fullName>
    </recommendedName>
</protein>
<evidence type="ECO:0000259" key="1">
    <source>
        <dbReference type="Pfam" id="PF00656"/>
    </source>
</evidence>
<evidence type="ECO:0000313" key="3">
    <source>
        <dbReference type="Proteomes" id="UP001159405"/>
    </source>
</evidence>
<name>A0ABN8P5L0_9CNID</name>
<dbReference type="EMBL" id="CALNXK010000054">
    <property type="protein sequence ID" value="CAH3134632.1"/>
    <property type="molecule type" value="Genomic_DNA"/>
</dbReference>
<keyword evidence="3" id="KW-1185">Reference proteome</keyword>
<organism evidence="2 3">
    <name type="scientific">Porites lobata</name>
    <dbReference type="NCBI Taxonomy" id="104759"/>
    <lineage>
        <taxon>Eukaryota</taxon>
        <taxon>Metazoa</taxon>
        <taxon>Cnidaria</taxon>
        <taxon>Anthozoa</taxon>
        <taxon>Hexacorallia</taxon>
        <taxon>Scleractinia</taxon>
        <taxon>Fungiina</taxon>
        <taxon>Poritidae</taxon>
        <taxon>Porites</taxon>
    </lineage>
</organism>
<feature type="domain" description="Peptidase C14 caspase" evidence="1">
    <location>
        <begin position="62"/>
        <end position="166"/>
    </location>
</feature>
<dbReference type="Proteomes" id="UP001159405">
    <property type="component" value="Unassembled WGS sequence"/>
</dbReference>
<accession>A0ABN8P5L0</accession>